<dbReference type="AlphaFoldDB" id="A0A0G0X855"/>
<gene>
    <name evidence="2" type="ORF">UU77_C0006G0016</name>
</gene>
<feature type="transmembrane region" description="Helical" evidence="1">
    <location>
        <begin position="51"/>
        <end position="77"/>
    </location>
</feature>
<organism evidence="2 3">
    <name type="scientific">candidate division WWE3 bacterium GW2011_GWC1_41_7</name>
    <dbReference type="NCBI Taxonomy" id="1619119"/>
    <lineage>
        <taxon>Bacteria</taxon>
        <taxon>Katanobacteria</taxon>
    </lineage>
</organism>
<sequence>MRKNSNLFALLGLVFFVINLLFGGFWIQIAGAALFTLAAFSERETNTRVSWALLATVLLSHAFLPEGLIGLIAIFVYTPKMRVENLSTTFIELWEPMALISPQYWSTAIFTMGCILIVVGILLTVPWGRILNNRS</sequence>
<reference evidence="2 3" key="1">
    <citation type="journal article" date="2015" name="Nature">
        <title>rRNA introns, odd ribosomes, and small enigmatic genomes across a large radiation of phyla.</title>
        <authorList>
            <person name="Brown C.T."/>
            <person name="Hug L.A."/>
            <person name="Thomas B.C."/>
            <person name="Sharon I."/>
            <person name="Castelle C.J."/>
            <person name="Singh A."/>
            <person name="Wilkins M.J."/>
            <person name="Williams K.H."/>
            <person name="Banfield J.F."/>
        </authorList>
    </citation>
    <scope>NUCLEOTIDE SEQUENCE [LARGE SCALE GENOMIC DNA]</scope>
</reference>
<evidence type="ECO:0000256" key="1">
    <source>
        <dbReference type="SAM" id="Phobius"/>
    </source>
</evidence>
<keyword evidence="1" id="KW-0472">Membrane</keyword>
<dbReference type="EMBL" id="LCBX01000006">
    <property type="protein sequence ID" value="KKS21229.1"/>
    <property type="molecule type" value="Genomic_DNA"/>
</dbReference>
<keyword evidence="1" id="KW-1133">Transmembrane helix</keyword>
<evidence type="ECO:0000313" key="2">
    <source>
        <dbReference type="EMBL" id="KKS21229.1"/>
    </source>
</evidence>
<feature type="transmembrane region" description="Helical" evidence="1">
    <location>
        <begin position="104"/>
        <end position="125"/>
    </location>
</feature>
<keyword evidence="1" id="KW-0812">Transmembrane</keyword>
<comment type="caution">
    <text evidence="2">The sequence shown here is derived from an EMBL/GenBank/DDBJ whole genome shotgun (WGS) entry which is preliminary data.</text>
</comment>
<dbReference type="Proteomes" id="UP000034507">
    <property type="component" value="Unassembled WGS sequence"/>
</dbReference>
<proteinExistence type="predicted"/>
<evidence type="ECO:0000313" key="3">
    <source>
        <dbReference type="Proteomes" id="UP000034507"/>
    </source>
</evidence>
<protein>
    <submittedName>
        <fullName evidence="2">Uncharacterized protein</fullName>
    </submittedName>
</protein>
<feature type="transmembrane region" description="Helical" evidence="1">
    <location>
        <begin position="6"/>
        <end position="39"/>
    </location>
</feature>
<name>A0A0G0X855_UNCKA</name>
<accession>A0A0G0X855</accession>